<proteinExistence type="predicted"/>
<reference evidence="2 3" key="1">
    <citation type="journal article" date="2013" name="PLoS ONE">
        <title>Predicting the Proteins of Angomonas deanei, Strigomonas culicis and Their Respective Endosymbionts Reveals New Aspects of the Trypanosomatidae Family.</title>
        <authorList>
            <person name="Motta M.C."/>
            <person name="Martins A.C."/>
            <person name="de Souza S.S."/>
            <person name="Catta-Preta C.M."/>
            <person name="Silva R."/>
            <person name="Klein C.C."/>
            <person name="de Almeida L.G."/>
            <person name="de Lima Cunha O."/>
            <person name="Ciapina L.P."/>
            <person name="Brocchi M."/>
            <person name="Colabardini A.C."/>
            <person name="de Araujo Lima B."/>
            <person name="Machado C.R."/>
            <person name="de Almeida Soares C.M."/>
            <person name="Probst C.M."/>
            <person name="de Menezes C.B."/>
            <person name="Thompson C.E."/>
            <person name="Bartholomeu D.C."/>
            <person name="Gradia D.F."/>
            <person name="Pavoni D.P."/>
            <person name="Grisard E.C."/>
            <person name="Fantinatti-Garboggini F."/>
            <person name="Marchini F.K."/>
            <person name="Rodrigues-Luiz G.F."/>
            <person name="Wagner G."/>
            <person name="Goldman G.H."/>
            <person name="Fietto J.L."/>
            <person name="Elias M.C."/>
            <person name="Goldman M.H."/>
            <person name="Sagot M.F."/>
            <person name="Pereira M."/>
            <person name="Stoco P.H."/>
            <person name="de Mendonca-Neto R.P."/>
            <person name="Teixeira S.M."/>
            <person name="Maciel T.E."/>
            <person name="de Oliveira Mendes T.A."/>
            <person name="Urmenyi T.P."/>
            <person name="de Souza W."/>
            <person name="Schenkman S."/>
            <person name="de Vasconcelos A.T."/>
        </authorList>
    </citation>
    <scope>NUCLEOTIDE SEQUENCE [LARGE SCALE GENOMIC DNA]</scope>
</reference>
<dbReference type="EMBL" id="ATMH01009943">
    <property type="protein sequence ID" value="EPY18413.1"/>
    <property type="molecule type" value="Genomic_DNA"/>
</dbReference>
<keyword evidence="1" id="KW-0812">Transmembrane</keyword>
<organism evidence="2 3">
    <name type="scientific">Strigomonas culicis</name>
    <dbReference type="NCBI Taxonomy" id="28005"/>
    <lineage>
        <taxon>Eukaryota</taxon>
        <taxon>Discoba</taxon>
        <taxon>Euglenozoa</taxon>
        <taxon>Kinetoplastea</taxon>
        <taxon>Metakinetoplastina</taxon>
        <taxon>Trypanosomatida</taxon>
        <taxon>Trypanosomatidae</taxon>
        <taxon>Strigomonadinae</taxon>
        <taxon>Strigomonas</taxon>
    </lineage>
</organism>
<protein>
    <submittedName>
        <fullName evidence="2">Uncharacterized protein</fullName>
    </submittedName>
</protein>
<keyword evidence="1" id="KW-1133">Transmembrane helix</keyword>
<accession>S9TPM5</accession>
<name>S9TPM5_9TRYP</name>
<keyword evidence="3" id="KW-1185">Reference proteome</keyword>
<sequence>MCAQYGSFFFRSFFFFVSANVSTLNIYSLFVFFVFIYIYKLICVCVCVRLLLPPPSLMYDVSIALSHFFFFCLYS</sequence>
<dbReference type="Proteomes" id="UP000015354">
    <property type="component" value="Unassembled WGS sequence"/>
</dbReference>
<gene>
    <name evidence="2" type="ORF">STCU_09977</name>
</gene>
<dbReference type="AlphaFoldDB" id="S9TPM5"/>
<keyword evidence="1" id="KW-0472">Membrane</keyword>
<evidence type="ECO:0000313" key="2">
    <source>
        <dbReference type="EMBL" id="EPY18413.1"/>
    </source>
</evidence>
<comment type="caution">
    <text evidence="2">The sequence shown here is derived from an EMBL/GenBank/DDBJ whole genome shotgun (WGS) entry which is preliminary data.</text>
</comment>
<feature type="transmembrane region" description="Helical" evidence="1">
    <location>
        <begin position="57"/>
        <end position="74"/>
    </location>
</feature>
<feature type="transmembrane region" description="Helical" evidence="1">
    <location>
        <begin position="12"/>
        <end position="37"/>
    </location>
</feature>
<evidence type="ECO:0000313" key="3">
    <source>
        <dbReference type="Proteomes" id="UP000015354"/>
    </source>
</evidence>
<evidence type="ECO:0000256" key="1">
    <source>
        <dbReference type="SAM" id="Phobius"/>
    </source>
</evidence>